<gene>
    <name evidence="2" type="ORF">J1C50_07905</name>
</gene>
<feature type="signal peptide" evidence="1">
    <location>
        <begin position="1"/>
        <end position="19"/>
    </location>
</feature>
<accession>A0ABS3GLF0</accession>
<evidence type="ECO:0000313" key="3">
    <source>
        <dbReference type="Proteomes" id="UP000664349"/>
    </source>
</evidence>
<proteinExistence type="predicted"/>
<dbReference type="RefSeq" id="WP_200122491.1">
    <property type="nucleotide sequence ID" value="NZ_JAEILV010000004.1"/>
</dbReference>
<evidence type="ECO:0000313" key="2">
    <source>
        <dbReference type="EMBL" id="MBO0415432.1"/>
    </source>
</evidence>
<organism evidence="2 3">
    <name type="scientific">Chromobacterium haemolyticum</name>
    <dbReference type="NCBI Taxonomy" id="394935"/>
    <lineage>
        <taxon>Bacteria</taxon>
        <taxon>Pseudomonadati</taxon>
        <taxon>Pseudomonadota</taxon>
        <taxon>Betaproteobacteria</taxon>
        <taxon>Neisseriales</taxon>
        <taxon>Chromobacteriaceae</taxon>
        <taxon>Chromobacterium</taxon>
    </lineage>
</organism>
<sequence>MRKTLSLGLLLLAALPAMAQDAADPQTLFSLPLTAFKASDRNASQRLYRAPDAQLNAYKSIVVEPLYFMRHQPDGDWQLLQSGEENRIAAYFQRRMTEELHKVGIPVSSEALPDSARLRVAVTGMAQERPGVEPLDILPIKAVFNLGRLAAGKEPYLTKVASMGQLEDANNGKLLAGSVNLRKSDKSRQRGEPVKLESLESLIDDWCRDSAKLLARGMALKPGQP</sequence>
<keyword evidence="1" id="KW-0732">Signal</keyword>
<dbReference type="InterPro" id="IPR021747">
    <property type="entry name" value="DUF3313"/>
</dbReference>
<name>A0ABS3GLF0_9NEIS</name>
<dbReference type="Proteomes" id="UP000664349">
    <property type="component" value="Unassembled WGS sequence"/>
</dbReference>
<feature type="chain" id="PRO_5045566886" evidence="1">
    <location>
        <begin position="20"/>
        <end position="225"/>
    </location>
</feature>
<dbReference type="EMBL" id="JAFLRD010000005">
    <property type="protein sequence ID" value="MBO0415432.1"/>
    <property type="molecule type" value="Genomic_DNA"/>
</dbReference>
<reference evidence="2 3" key="1">
    <citation type="submission" date="2021-03" db="EMBL/GenBank/DDBJ databases">
        <title>First Case of infection caused by Chromobacterium haemolyticum derived from water in China.</title>
        <authorList>
            <person name="Chen J."/>
            <person name="Liu C."/>
        </authorList>
    </citation>
    <scope>NUCLEOTIDE SEQUENCE [LARGE SCALE GENOMIC DNA]</scope>
    <source>
        <strain evidence="2 3">WJ-5</strain>
    </source>
</reference>
<protein>
    <submittedName>
        <fullName evidence="2">DUF3313 domain-containing protein</fullName>
    </submittedName>
</protein>
<keyword evidence="3" id="KW-1185">Reference proteome</keyword>
<comment type="caution">
    <text evidence="2">The sequence shown here is derived from an EMBL/GenBank/DDBJ whole genome shotgun (WGS) entry which is preliminary data.</text>
</comment>
<evidence type="ECO:0000256" key="1">
    <source>
        <dbReference type="SAM" id="SignalP"/>
    </source>
</evidence>
<dbReference type="Pfam" id="PF11769">
    <property type="entry name" value="DUF3313"/>
    <property type="match status" value="1"/>
</dbReference>